<feature type="compositionally biased region" description="Low complexity" evidence="9">
    <location>
        <begin position="1020"/>
        <end position="1039"/>
    </location>
</feature>
<dbReference type="Pfam" id="PF02383">
    <property type="entry name" value="Syja_N"/>
    <property type="match status" value="1"/>
</dbReference>
<organism evidence="11 12">
    <name type="scientific">Trichomonascus ciferrii</name>
    <dbReference type="NCBI Taxonomy" id="44093"/>
    <lineage>
        <taxon>Eukaryota</taxon>
        <taxon>Fungi</taxon>
        <taxon>Dikarya</taxon>
        <taxon>Ascomycota</taxon>
        <taxon>Saccharomycotina</taxon>
        <taxon>Dipodascomycetes</taxon>
        <taxon>Dipodascales</taxon>
        <taxon>Trichomonascaceae</taxon>
        <taxon>Trichomonascus</taxon>
        <taxon>Trichomonascus ciferrii complex</taxon>
    </lineage>
</organism>
<evidence type="ECO:0000256" key="4">
    <source>
        <dbReference type="ARBA" id="ARBA00013044"/>
    </source>
</evidence>
<proteinExistence type="inferred from homology"/>
<comment type="similarity">
    <text evidence="3">In the central section; belongs to the inositol 1,4,5-trisphosphate 5-phosphatase family.</text>
</comment>
<dbReference type="GO" id="GO:0004439">
    <property type="term" value="F:phosphatidylinositol-4,5-bisphosphate 5-phosphatase activity"/>
    <property type="evidence" value="ECO:0007669"/>
    <property type="project" value="UniProtKB-EC"/>
</dbReference>
<dbReference type="Proteomes" id="UP000761534">
    <property type="component" value="Unassembled WGS sequence"/>
</dbReference>
<feature type="compositionally biased region" description="Polar residues" evidence="9">
    <location>
        <begin position="931"/>
        <end position="940"/>
    </location>
</feature>
<name>A0A642VE00_9ASCO</name>
<dbReference type="GO" id="GO:0016020">
    <property type="term" value="C:membrane"/>
    <property type="evidence" value="ECO:0007669"/>
    <property type="project" value="TreeGrafter"/>
</dbReference>
<evidence type="ECO:0000256" key="7">
    <source>
        <dbReference type="ARBA" id="ARBA00022801"/>
    </source>
</evidence>
<keyword evidence="12" id="KW-1185">Reference proteome</keyword>
<dbReference type="PROSITE" id="PS50275">
    <property type="entry name" value="SAC"/>
    <property type="match status" value="1"/>
</dbReference>
<evidence type="ECO:0000256" key="6">
    <source>
        <dbReference type="ARBA" id="ARBA00022490"/>
    </source>
</evidence>
<dbReference type="AlphaFoldDB" id="A0A642VE00"/>
<dbReference type="EMBL" id="SWFS01000024">
    <property type="protein sequence ID" value="KAA8917606.1"/>
    <property type="molecule type" value="Genomic_DNA"/>
</dbReference>
<dbReference type="InterPro" id="IPR000300">
    <property type="entry name" value="IPPc"/>
</dbReference>
<protein>
    <recommendedName>
        <fullName evidence="4">phosphoinositide 5-phosphatase</fullName>
        <ecNumber evidence="4">3.1.3.36</ecNumber>
    </recommendedName>
</protein>
<evidence type="ECO:0000259" key="10">
    <source>
        <dbReference type="PROSITE" id="PS50275"/>
    </source>
</evidence>
<evidence type="ECO:0000313" key="12">
    <source>
        <dbReference type="Proteomes" id="UP000761534"/>
    </source>
</evidence>
<reference evidence="11" key="1">
    <citation type="journal article" date="2019" name="G3 (Bethesda)">
        <title>Genome Assemblies of Two Rare Opportunistic Yeast Pathogens: Diutina rugosa (syn. Candida rugosa) and Trichomonascus ciferrii (syn. Candida ciferrii).</title>
        <authorList>
            <person name="Mixao V."/>
            <person name="Saus E."/>
            <person name="Hansen A.P."/>
            <person name="Lass-Florl C."/>
            <person name="Gabaldon T."/>
        </authorList>
    </citation>
    <scope>NUCLEOTIDE SEQUENCE</scope>
    <source>
        <strain evidence="11">CBS 4856</strain>
    </source>
</reference>
<dbReference type="InterPro" id="IPR046985">
    <property type="entry name" value="IP5"/>
</dbReference>
<gene>
    <name evidence="11" type="ORF">TRICI_000207</name>
</gene>
<feature type="region of interest" description="Disordered" evidence="9">
    <location>
        <begin position="922"/>
        <end position="1058"/>
    </location>
</feature>
<dbReference type="PANTHER" id="PTHR11200:SF257">
    <property type="entry name" value="PHOSPHOINOSITIDE 5-PHOSPHATASE"/>
    <property type="match status" value="1"/>
</dbReference>
<dbReference type="InterPro" id="IPR002013">
    <property type="entry name" value="SAC_dom"/>
</dbReference>
<comment type="subcellular location">
    <subcellularLocation>
        <location evidence="1">Cytoplasm</location>
    </subcellularLocation>
</comment>
<evidence type="ECO:0000256" key="5">
    <source>
        <dbReference type="ARBA" id="ARBA00022448"/>
    </source>
</evidence>
<dbReference type="InterPro" id="IPR036691">
    <property type="entry name" value="Endo/exonu/phosph_ase_sf"/>
</dbReference>
<feature type="compositionally biased region" description="Polar residues" evidence="9">
    <location>
        <begin position="978"/>
        <end position="1006"/>
    </location>
</feature>
<dbReference type="FunFam" id="3.60.10.10:FF:000029">
    <property type="entry name" value="Inositol polyphosphate 5-phosphatase"/>
    <property type="match status" value="1"/>
</dbReference>
<keyword evidence="7" id="KW-0378">Hydrolase</keyword>
<comment type="caution">
    <text evidence="11">The sequence shown here is derived from an EMBL/GenBank/DDBJ whole genome shotgun (WGS) entry which is preliminary data.</text>
</comment>
<dbReference type="PANTHER" id="PTHR11200">
    <property type="entry name" value="INOSITOL 5-PHOSPHATASE"/>
    <property type="match status" value="1"/>
</dbReference>
<sequence length="1058" mass="118553">MRVLVREQPRSLALATETHVLVFRYFFHSQPGQLERPKCIVEFAPVEKCDLKQYKPLSNQECHGFLGIINMDHDVYLCTITRKAQVASPRPGETIFRIYGVEFHCLTKPDWDFVTLDNNGYPMENNDGTSTFEDRTRSAAYVEHPCNNIKKLLSNGSFYYSTDFDLTSAKEMTFDTIDETFMWNSYMMTELIKFRSRLPLDERRQLDKNGFLTTAIRGFTGTSGFRLGTRSAHLTVISRQSWKRAGTRFNARGVDDEGNVANFVETETILCIDNGKCMGYTQVRGSVPAFWEQDANLISAKINLTRSLEATQPAFNRHFDSLIQRFGSVQIVNLLADKSGEIDLSMRYREHVKASPSLSNIGLTEFDFHSEVSNGGYALASKIVPKLQDPMLEFGFYSYDSRTGKDQTEQVGVFRTNCLDCLDRTNMIQQLLSREALLMFLEYEGIPPGQEIWNKHNFLWADNGDQLSQIYAGTNALKTSFTRSGKMNLAGALADVTKSVGRMYINNFVDKGRQNTIDLLLGRAGDQLKVVLHDPINDYVTAELNKRQQEFASSRHIKIFGGTLNLNGVLSEQDLSAWLFPSEKDAFEPADLYLIGFQEIVELTAQQILNADLSRKEFWEKQVLKCLNKFGNYVLLRSSQLVGTALMLFAKKEEVINVTKVEGALKKTGLGGMAGNKGGVAVSFNFCDTSFCFITAHLAAGTNNVIERHNDYKTLSSGLRFSRGKKIKDHDTVIWLGDFNYRVDLPNDQVRKLIQAGDFGKIFEHDQLNLQMVKGETFPYYNEAQVTFPPTYKFDNGTDNYDTSEKARTPSWTDRILSRGLNIKQESYGSALLRFSDHRPVYASFRAKVVIVDREAKEKLSLQLYDQRRAEVGDTNDLVNLIDLNENMLSHGLPPPSSDQKKWWISGEQSAKVNLLAPEKNMVINPDRPSNPFTPQSNASDDFVPPLPPRPETATPPATNSKGKIAPAVPRKPVGLNTHRTSSAELSPKSPTGSVSSRESIPSTVNSKGATPPPPPPPRGSRTSSLSSKTSKASKSSSLLDDAPTDVNSSWTPLQPNN</sequence>
<evidence type="ECO:0000256" key="9">
    <source>
        <dbReference type="SAM" id="MobiDB-lite"/>
    </source>
</evidence>
<dbReference type="SMART" id="SM00128">
    <property type="entry name" value="IPPc"/>
    <property type="match status" value="1"/>
</dbReference>
<evidence type="ECO:0000313" key="11">
    <source>
        <dbReference type="EMBL" id="KAA8917606.1"/>
    </source>
</evidence>
<keyword evidence="8" id="KW-0653">Protein transport</keyword>
<dbReference type="GO" id="GO:0043813">
    <property type="term" value="F:phosphatidylinositol-3,5-bisphosphate 5-phosphatase activity"/>
    <property type="evidence" value="ECO:0007669"/>
    <property type="project" value="TreeGrafter"/>
</dbReference>
<dbReference type="OrthoDB" id="405996at2759"/>
<evidence type="ECO:0000256" key="3">
    <source>
        <dbReference type="ARBA" id="ARBA00009678"/>
    </source>
</evidence>
<dbReference type="GO" id="GO:0005737">
    <property type="term" value="C:cytoplasm"/>
    <property type="evidence" value="ECO:0007669"/>
    <property type="project" value="UniProtKB-SubCell"/>
</dbReference>
<dbReference type="EC" id="3.1.3.36" evidence="4"/>
<dbReference type="SUPFAM" id="SSF56219">
    <property type="entry name" value="DNase I-like"/>
    <property type="match status" value="1"/>
</dbReference>
<dbReference type="Pfam" id="PF22669">
    <property type="entry name" value="Exo_endo_phos2"/>
    <property type="match status" value="1"/>
</dbReference>
<keyword evidence="5" id="KW-0813">Transport</keyword>
<dbReference type="Gene3D" id="3.60.10.10">
    <property type="entry name" value="Endonuclease/exonuclease/phosphatase"/>
    <property type="match status" value="1"/>
</dbReference>
<accession>A0A642VE00</accession>
<dbReference type="VEuPathDB" id="FungiDB:TRICI_000207"/>
<feature type="domain" description="SAC" evidence="10">
    <location>
        <begin position="149"/>
        <end position="473"/>
    </location>
</feature>
<comment type="similarity">
    <text evidence="2">Belongs to the synaptojanin family.</text>
</comment>
<feature type="compositionally biased region" description="Polar residues" evidence="9">
    <location>
        <begin position="1046"/>
        <end position="1058"/>
    </location>
</feature>
<evidence type="ECO:0000256" key="2">
    <source>
        <dbReference type="ARBA" id="ARBA00008943"/>
    </source>
</evidence>
<keyword evidence="6" id="KW-0963">Cytoplasm</keyword>
<dbReference type="GO" id="GO:0046856">
    <property type="term" value="P:phosphatidylinositol dephosphorylation"/>
    <property type="evidence" value="ECO:0007669"/>
    <property type="project" value="InterPro"/>
</dbReference>
<evidence type="ECO:0000256" key="1">
    <source>
        <dbReference type="ARBA" id="ARBA00004496"/>
    </source>
</evidence>
<evidence type="ECO:0000256" key="8">
    <source>
        <dbReference type="ARBA" id="ARBA00022927"/>
    </source>
</evidence>
<dbReference type="GO" id="GO:0015031">
    <property type="term" value="P:protein transport"/>
    <property type="evidence" value="ECO:0007669"/>
    <property type="project" value="UniProtKB-KW"/>
</dbReference>